<comment type="caution">
    <text evidence="2">The sequence shown here is derived from an EMBL/GenBank/DDBJ whole genome shotgun (WGS) entry which is preliminary data.</text>
</comment>
<organism evidence="2 3">
    <name type="scientific">Aurantimonas endophytica</name>
    <dbReference type="NCBI Taxonomy" id="1522175"/>
    <lineage>
        <taxon>Bacteria</taxon>
        <taxon>Pseudomonadati</taxon>
        <taxon>Pseudomonadota</taxon>
        <taxon>Alphaproteobacteria</taxon>
        <taxon>Hyphomicrobiales</taxon>
        <taxon>Aurantimonadaceae</taxon>
        <taxon>Aurantimonas</taxon>
    </lineage>
</organism>
<feature type="transmembrane region" description="Helical" evidence="1">
    <location>
        <begin position="52"/>
        <end position="70"/>
    </location>
</feature>
<keyword evidence="1" id="KW-0812">Transmembrane</keyword>
<feature type="transmembrane region" description="Helical" evidence="1">
    <location>
        <begin position="12"/>
        <end position="32"/>
    </location>
</feature>
<sequence>MKMNCWEEKPSALGIVMLTLAVSLALSTFGVTRHDLRDLLVTPAGARRWFEGVLALFFAGIRPAAGQTYWRP</sequence>
<keyword evidence="1" id="KW-0472">Membrane</keyword>
<proteinExistence type="predicted"/>
<gene>
    <name evidence="2" type="ORF">GGR03_000246</name>
</gene>
<reference evidence="2 3" key="1">
    <citation type="submission" date="2020-08" db="EMBL/GenBank/DDBJ databases">
        <title>Genomic Encyclopedia of Type Strains, Phase IV (KMG-IV): sequencing the most valuable type-strain genomes for metagenomic binning, comparative biology and taxonomic classification.</title>
        <authorList>
            <person name="Goeker M."/>
        </authorList>
    </citation>
    <scope>NUCLEOTIDE SEQUENCE [LARGE SCALE GENOMIC DNA]</scope>
    <source>
        <strain evidence="2 3">DSM 103570</strain>
    </source>
</reference>
<dbReference type="RefSeq" id="WP_183205591.1">
    <property type="nucleotide sequence ID" value="NZ_JAAAMM010000001.1"/>
</dbReference>
<evidence type="ECO:0000313" key="2">
    <source>
        <dbReference type="EMBL" id="MBB4001199.1"/>
    </source>
</evidence>
<evidence type="ECO:0000256" key="1">
    <source>
        <dbReference type="SAM" id="Phobius"/>
    </source>
</evidence>
<protein>
    <submittedName>
        <fullName evidence="2">Uncharacterized protein</fullName>
    </submittedName>
</protein>
<dbReference type="AlphaFoldDB" id="A0A7W6H9N5"/>
<name>A0A7W6H9N5_9HYPH</name>
<keyword evidence="1" id="KW-1133">Transmembrane helix</keyword>
<dbReference type="EMBL" id="JACIEM010000001">
    <property type="protein sequence ID" value="MBB4001199.1"/>
    <property type="molecule type" value="Genomic_DNA"/>
</dbReference>
<evidence type="ECO:0000313" key="3">
    <source>
        <dbReference type="Proteomes" id="UP000588647"/>
    </source>
</evidence>
<dbReference type="Proteomes" id="UP000588647">
    <property type="component" value="Unassembled WGS sequence"/>
</dbReference>
<accession>A0A7W6H9N5</accession>
<keyword evidence="3" id="KW-1185">Reference proteome</keyword>